<comment type="catalytic activity">
    <reaction evidence="6">
        <text>7,8-dihydroneopterin 3'-triphosphate + H2O = 6-carboxy-5,6,7,8-tetrahydropterin + triphosphate + acetaldehyde + 2 H(+)</text>
        <dbReference type="Rhea" id="RHEA:27966"/>
        <dbReference type="ChEBI" id="CHEBI:15343"/>
        <dbReference type="ChEBI" id="CHEBI:15377"/>
        <dbReference type="ChEBI" id="CHEBI:15378"/>
        <dbReference type="ChEBI" id="CHEBI:18036"/>
        <dbReference type="ChEBI" id="CHEBI:58462"/>
        <dbReference type="ChEBI" id="CHEBI:61032"/>
        <dbReference type="EC" id="4.1.2.50"/>
    </reaction>
</comment>
<dbReference type="GO" id="GO:0070497">
    <property type="term" value="F:6-carboxytetrahydropterin synthase activity"/>
    <property type="evidence" value="ECO:0007669"/>
    <property type="project" value="UniProtKB-EC"/>
</dbReference>
<dbReference type="OrthoDB" id="9804698at2"/>
<comment type="similarity">
    <text evidence="2">Belongs to the PTPS family. QueD subfamily.</text>
</comment>
<evidence type="ECO:0000256" key="3">
    <source>
        <dbReference type="ARBA" id="ARBA00012982"/>
    </source>
</evidence>
<dbReference type="Pfam" id="PF01242">
    <property type="entry name" value="PTPS"/>
    <property type="match status" value="1"/>
</dbReference>
<dbReference type="UniPathway" id="UPA00391"/>
<protein>
    <recommendedName>
        <fullName evidence="4">6-carboxy-5,6,7,8-tetrahydropterin synthase</fullName>
        <ecNumber evidence="3">4.1.2.50</ecNumber>
    </recommendedName>
    <alternativeName>
        <fullName evidence="5">Queuosine biosynthesis protein QueD</fullName>
    </alternativeName>
</protein>
<gene>
    <name evidence="7" type="ordered locus">Pro_0583</name>
</gene>
<dbReference type="EMBL" id="AE017126">
    <property type="protein sequence ID" value="AAP99628.1"/>
    <property type="molecule type" value="Genomic_DNA"/>
</dbReference>
<dbReference type="SUPFAM" id="SSF55620">
    <property type="entry name" value="Tetrahydrobiopterin biosynthesis enzymes-like"/>
    <property type="match status" value="1"/>
</dbReference>
<evidence type="ECO:0000256" key="1">
    <source>
        <dbReference type="ARBA" id="ARBA00005061"/>
    </source>
</evidence>
<evidence type="ECO:0000256" key="4">
    <source>
        <dbReference type="ARBA" id="ARBA00018141"/>
    </source>
</evidence>
<dbReference type="InterPro" id="IPR007115">
    <property type="entry name" value="6-PTP_synth/QueD"/>
</dbReference>
<dbReference type="EC" id="4.1.2.50" evidence="3"/>
<dbReference type="eggNOG" id="COG0720">
    <property type="taxonomic scope" value="Bacteria"/>
</dbReference>
<evidence type="ECO:0000313" key="7">
    <source>
        <dbReference type="EMBL" id="AAP99628.1"/>
    </source>
</evidence>
<organism evidence="7 8">
    <name type="scientific">Prochlorococcus marinus (strain SARG / CCMP1375 / SS120)</name>
    <dbReference type="NCBI Taxonomy" id="167539"/>
    <lineage>
        <taxon>Bacteria</taxon>
        <taxon>Bacillati</taxon>
        <taxon>Cyanobacteriota</taxon>
        <taxon>Cyanophyceae</taxon>
        <taxon>Synechococcales</taxon>
        <taxon>Prochlorococcaceae</taxon>
        <taxon>Prochlorococcus</taxon>
    </lineage>
</organism>
<dbReference type="PATRIC" id="fig|167539.5.peg.598"/>
<sequence length="161" mass="18731">MSNQITGFSCSKHFEGYPCCHRQWKHPGHCSFVHGYSRSFTFYFRAKELDAYGFVVDFSSMEALEKKLRGYFDHTFLVNMDDPLIPQWKKLHSEKALDLRIMANVGMESTAKLVWEWANSILLERDLGRTCCSRAKASENNFNSAYFESIPDWFTTLEVDS</sequence>
<reference evidence="7 8" key="1">
    <citation type="journal article" date="2003" name="Proc. Natl. Acad. Sci. U.S.A.">
        <title>Genome sequence of the cyanobacterium Prochlorococcus marinus SS120, a nearly minimal oxyphototrophic genome.</title>
        <authorList>
            <person name="Dufresne A."/>
            <person name="Salanoubat M."/>
            <person name="Partensky F."/>
            <person name="Artiguenave F."/>
            <person name="Axmann I.M."/>
            <person name="Barbe V."/>
            <person name="Duprat S."/>
            <person name="Galperin M.Y."/>
            <person name="Koonin E.V."/>
            <person name="Le Gall F."/>
            <person name="Makarova K.S."/>
            <person name="Ostrowski M."/>
            <person name="Oztas S."/>
            <person name="Robert C."/>
            <person name="Rogozin I.B."/>
            <person name="Scanlan D.J."/>
            <person name="Tandeau de Marsac N."/>
            <person name="Weissenbach J."/>
            <person name="Wincker P."/>
            <person name="Wolf Y.I."/>
            <person name="Hess W.R."/>
        </authorList>
    </citation>
    <scope>NUCLEOTIDE SEQUENCE [LARGE SCALE GENOMIC DNA]</scope>
    <source>
        <strain evidence="8">SARG / CCMP1375 / SS120</strain>
    </source>
</reference>
<evidence type="ECO:0000313" key="8">
    <source>
        <dbReference type="Proteomes" id="UP000001420"/>
    </source>
</evidence>
<evidence type="ECO:0000256" key="2">
    <source>
        <dbReference type="ARBA" id="ARBA00008900"/>
    </source>
</evidence>
<accession>Q7VD06</accession>
<evidence type="ECO:0000256" key="6">
    <source>
        <dbReference type="ARBA" id="ARBA00048807"/>
    </source>
</evidence>
<dbReference type="Gene3D" id="3.30.479.10">
    <property type="entry name" value="6-pyruvoyl tetrahydropterin synthase/QueD"/>
    <property type="match status" value="1"/>
</dbReference>
<dbReference type="STRING" id="167539.Pro_0583"/>
<dbReference type="Proteomes" id="UP000001420">
    <property type="component" value="Chromosome"/>
</dbReference>
<comment type="pathway">
    <text evidence="1">Purine metabolism; 7-cyano-7-deazaguanine biosynthesis.</text>
</comment>
<evidence type="ECO:0000256" key="5">
    <source>
        <dbReference type="ARBA" id="ARBA00031449"/>
    </source>
</evidence>
<dbReference type="HOGENOM" id="CLU_111016_4_0_3"/>
<dbReference type="EnsemblBacteria" id="AAP99628">
    <property type="protein sequence ID" value="AAP99628"/>
    <property type="gene ID" value="Pro_0583"/>
</dbReference>
<dbReference type="AlphaFoldDB" id="Q7VD06"/>
<dbReference type="RefSeq" id="WP_011124736.1">
    <property type="nucleotide sequence ID" value="NC_005042.1"/>
</dbReference>
<name>Q7VD06_PROMA</name>
<keyword evidence="8" id="KW-1185">Reference proteome</keyword>
<dbReference type="KEGG" id="pma:Pro_0583"/>
<proteinExistence type="inferred from homology"/>
<dbReference type="InterPro" id="IPR038418">
    <property type="entry name" value="6-PTP_synth/QueD_sf"/>
</dbReference>